<evidence type="ECO:0000256" key="8">
    <source>
        <dbReference type="ARBA" id="ARBA00039097"/>
    </source>
</evidence>
<evidence type="ECO:0000256" key="2">
    <source>
        <dbReference type="ARBA" id="ARBA00006024"/>
    </source>
</evidence>
<protein>
    <recommendedName>
        <fullName evidence="8">P-type Zn(2+) transporter</fullName>
        <ecNumber evidence="8">7.2.2.12</ecNumber>
    </recommendedName>
</protein>
<evidence type="ECO:0000256" key="4">
    <source>
        <dbReference type="ARBA" id="ARBA00022723"/>
    </source>
</evidence>
<keyword evidence="5" id="KW-1278">Translocase</keyword>
<dbReference type="PROSITE" id="PS00154">
    <property type="entry name" value="ATPASE_E1_E2"/>
    <property type="match status" value="1"/>
</dbReference>
<evidence type="ECO:0000256" key="5">
    <source>
        <dbReference type="ARBA" id="ARBA00022967"/>
    </source>
</evidence>
<dbReference type="GO" id="GO:0005886">
    <property type="term" value="C:plasma membrane"/>
    <property type="evidence" value="ECO:0007669"/>
    <property type="project" value="UniProtKB-SubCell"/>
</dbReference>
<feature type="transmembrane region" description="Helical" evidence="10">
    <location>
        <begin position="659"/>
        <end position="677"/>
    </location>
</feature>
<dbReference type="InterPro" id="IPR044492">
    <property type="entry name" value="P_typ_ATPase_HD_dom"/>
</dbReference>
<dbReference type="GO" id="GO:0016887">
    <property type="term" value="F:ATP hydrolysis activity"/>
    <property type="evidence" value="ECO:0007669"/>
    <property type="project" value="InterPro"/>
</dbReference>
<evidence type="ECO:0000313" key="12">
    <source>
        <dbReference type="EMBL" id="MCP9550747.1"/>
    </source>
</evidence>
<dbReference type="SUPFAM" id="SSF56784">
    <property type="entry name" value="HAD-like"/>
    <property type="match status" value="1"/>
</dbReference>
<keyword evidence="10" id="KW-1003">Cell membrane</keyword>
<dbReference type="PANTHER" id="PTHR48085:SF5">
    <property type="entry name" value="CADMIUM_ZINC-TRANSPORTING ATPASE HMA4-RELATED"/>
    <property type="match status" value="1"/>
</dbReference>
<dbReference type="InterPro" id="IPR023298">
    <property type="entry name" value="ATPase_P-typ_TM_dom_sf"/>
</dbReference>
<feature type="transmembrane region" description="Helical" evidence="10">
    <location>
        <begin position="59"/>
        <end position="75"/>
    </location>
</feature>
<dbReference type="Proteomes" id="UP001205506">
    <property type="component" value="Unassembled WGS sequence"/>
</dbReference>
<dbReference type="InterPro" id="IPR036412">
    <property type="entry name" value="HAD-like_sf"/>
</dbReference>
<evidence type="ECO:0000256" key="7">
    <source>
        <dbReference type="ARBA" id="ARBA00023136"/>
    </source>
</evidence>
<dbReference type="InterPro" id="IPR018303">
    <property type="entry name" value="ATPase_P-typ_P_site"/>
</dbReference>
<feature type="transmembrane region" description="Helical" evidence="10">
    <location>
        <begin position="335"/>
        <end position="360"/>
    </location>
</feature>
<evidence type="ECO:0000313" key="13">
    <source>
        <dbReference type="Proteomes" id="UP001205506"/>
    </source>
</evidence>
<dbReference type="InterPro" id="IPR023214">
    <property type="entry name" value="HAD_sf"/>
</dbReference>
<accession>A0AAW5IFB0</accession>
<comment type="similarity">
    <text evidence="2 10">Belongs to the cation transport ATPase (P-type) (TC 3.A.3) family. Type IB subfamily.</text>
</comment>
<feature type="transmembrane region" description="Helical" evidence="10">
    <location>
        <begin position="118"/>
        <end position="135"/>
    </location>
</feature>
<evidence type="ECO:0000256" key="6">
    <source>
        <dbReference type="ARBA" id="ARBA00022989"/>
    </source>
</evidence>
<dbReference type="PANTHER" id="PTHR48085">
    <property type="entry name" value="CADMIUM/ZINC-TRANSPORTING ATPASE HMA2-RELATED"/>
    <property type="match status" value="1"/>
</dbReference>
<comment type="subcellular location">
    <subcellularLocation>
        <location evidence="10">Cell membrane</location>
    </subcellularLocation>
    <subcellularLocation>
        <location evidence="1">Membrane</location>
    </subcellularLocation>
</comment>
<evidence type="ECO:0000256" key="1">
    <source>
        <dbReference type="ARBA" id="ARBA00004370"/>
    </source>
</evidence>
<dbReference type="Gene3D" id="3.40.1110.10">
    <property type="entry name" value="Calcium-transporting ATPase, cytoplasmic domain N"/>
    <property type="match status" value="1"/>
</dbReference>
<dbReference type="GO" id="GO:0005524">
    <property type="term" value="F:ATP binding"/>
    <property type="evidence" value="ECO:0007669"/>
    <property type="project" value="UniProtKB-UniRule"/>
</dbReference>
<dbReference type="EC" id="7.2.2.12" evidence="8"/>
<dbReference type="Pfam" id="PF00122">
    <property type="entry name" value="E1-E2_ATPase"/>
    <property type="match status" value="1"/>
</dbReference>
<dbReference type="InterPro" id="IPR027256">
    <property type="entry name" value="P-typ_ATPase_IB"/>
</dbReference>
<dbReference type="InterPro" id="IPR059000">
    <property type="entry name" value="ATPase_P-type_domA"/>
</dbReference>
<evidence type="ECO:0000259" key="11">
    <source>
        <dbReference type="Pfam" id="PF00122"/>
    </source>
</evidence>
<dbReference type="FunFam" id="2.70.150.10:FF:000002">
    <property type="entry name" value="Copper-transporting ATPase 1, putative"/>
    <property type="match status" value="1"/>
</dbReference>
<evidence type="ECO:0000256" key="9">
    <source>
        <dbReference type="ARBA" id="ARBA00047308"/>
    </source>
</evidence>
<dbReference type="Gene3D" id="2.70.150.10">
    <property type="entry name" value="Calcium-transporting ATPase, cytoplasmic transduction domain A"/>
    <property type="match status" value="1"/>
</dbReference>
<evidence type="ECO:0000256" key="3">
    <source>
        <dbReference type="ARBA" id="ARBA00022692"/>
    </source>
</evidence>
<dbReference type="GO" id="GO:0046872">
    <property type="term" value="F:metal ion binding"/>
    <property type="evidence" value="ECO:0007669"/>
    <property type="project" value="UniProtKB-KW"/>
</dbReference>
<dbReference type="InterPro" id="IPR008250">
    <property type="entry name" value="ATPase_P-typ_transduc_dom_A_sf"/>
</dbReference>
<keyword evidence="10" id="KW-0067">ATP-binding</keyword>
<dbReference type="InterPro" id="IPR051014">
    <property type="entry name" value="Cation_Transport_ATPase_IB"/>
</dbReference>
<sequence length="710" mass="76666">MEEMKHSHEHHHECHCENSHEHHHEHNHDCSCSTEEHEHQGCGCHHHHHHEEGGLKSKLFLIGATIILLIIAVFIEKEYSLATWQLLLVYLIPYLLIGHETLGEAAEGIAKGDMFNENFLMAIATIGALCIGFFPGSDTEFPEAVFVMLFFQVGELFEGYAEGKSRDSISHLMNIRPDVANVERNGKVESVSPEDVKTGETIVIRPGEKVPLDGIVVEGSSALNTIALTGESMPRDLNEGDTIMSGCINLSGVVRVRTTKSFGESTVSKIISLVESADKNKSKSEAFITRFARVYTPIVVFAAIALAVIPPFLAATEIVGEGTFGENFPLWLNRALIFLVVSCPCALVISVPLTFFGGIGGASRNGILIKGSNYMDALAKVGTVVFDKTGTLTHGEFAVAAVHADDSCPDHSFHDADNVHIGEYSDKEKILLHLAAHAEHFTTHPIGAALRTAFPQEATDGCEVTDVEEIAGQGIRAQVNGKVVCVGNKKMMESIGAQWHDCNQVGTIIHVAIDGKYAGHIVINDTLKGGSAQAIRELKELGVEKTVMLTGDRREVGEDVAHKLGLDECRAELLPTDKVSHVEQLLKTKPAGKTLAYVGDGINDAPVLKRADVGIAMGGLGSDAAIEAADVVLMDDDPRKIALAVKIARRTIHIAHENVIFAIGVKVAVLILATIGLGTMWMAVFADVGVTVLAVLNAMRSLGKNRLFYR</sequence>
<reference evidence="12" key="1">
    <citation type="submission" date="2022-07" db="EMBL/GenBank/DDBJ databases">
        <title>Prevotella copri.</title>
        <authorList>
            <person name="Yang C."/>
        </authorList>
    </citation>
    <scope>NUCLEOTIDE SEQUENCE</scope>
    <source>
        <strain evidence="12">HF1805</strain>
    </source>
</reference>
<dbReference type="AlphaFoldDB" id="A0AAW5IFB0"/>
<dbReference type="Gene3D" id="3.40.50.1000">
    <property type="entry name" value="HAD superfamily/HAD-like"/>
    <property type="match status" value="1"/>
</dbReference>
<dbReference type="SUPFAM" id="SSF81665">
    <property type="entry name" value="Calcium ATPase, transmembrane domain M"/>
    <property type="match status" value="1"/>
</dbReference>
<comment type="caution">
    <text evidence="12">The sequence shown here is derived from an EMBL/GenBank/DDBJ whole genome shotgun (WGS) entry which is preliminary data.</text>
</comment>
<evidence type="ECO:0000256" key="10">
    <source>
        <dbReference type="RuleBase" id="RU362081"/>
    </source>
</evidence>
<dbReference type="NCBIfam" id="TIGR01525">
    <property type="entry name" value="ATPase-IB_hvy"/>
    <property type="match status" value="1"/>
</dbReference>
<organism evidence="12 13">
    <name type="scientific">Segatella copri</name>
    <dbReference type="NCBI Taxonomy" id="165179"/>
    <lineage>
        <taxon>Bacteria</taxon>
        <taxon>Pseudomonadati</taxon>
        <taxon>Bacteroidota</taxon>
        <taxon>Bacteroidia</taxon>
        <taxon>Bacteroidales</taxon>
        <taxon>Prevotellaceae</taxon>
        <taxon>Segatella</taxon>
    </lineage>
</organism>
<dbReference type="InterPro" id="IPR023299">
    <property type="entry name" value="ATPase_P-typ_cyto_dom_N"/>
</dbReference>
<dbReference type="SFLD" id="SFLDS00003">
    <property type="entry name" value="Haloacid_Dehalogenase"/>
    <property type="match status" value="1"/>
</dbReference>
<dbReference type="SFLD" id="SFLDG00002">
    <property type="entry name" value="C1.7:_P-type_atpase_like"/>
    <property type="match status" value="1"/>
</dbReference>
<name>A0AAW5IFB0_9BACT</name>
<keyword evidence="7 10" id="KW-0472">Membrane</keyword>
<comment type="catalytic activity">
    <reaction evidence="9">
        <text>Zn(2+)(in) + ATP + H2O = Zn(2+)(out) + ADP + phosphate + H(+)</text>
        <dbReference type="Rhea" id="RHEA:20621"/>
        <dbReference type="ChEBI" id="CHEBI:15377"/>
        <dbReference type="ChEBI" id="CHEBI:15378"/>
        <dbReference type="ChEBI" id="CHEBI:29105"/>
        <dbReference type="ChEBI" id="CHEBI:30616"/>
        <dbReference type="ChEBI" id="CHEBI:43474"/>
        <dbReference type="ChEBI" id="CHEBI:456216"/>
        <dbReference type="EC" id="7.2.2.12"/>
    </reaction>
</comment>
<keyword evidence="3 10" id="KW-0812">Transmembrane</keyword>
<dbReference type="EMBL" id="JANDWU010000045">
    <property type="protein sequence ID" value="MCP9550747.1"/>
    <property type="molecule type" value="Genomic_DNA"/>
</dbReference>
<dbReference type="SFLD" id="SFLDF00027">
    <property type="entry name" value="p-type_atpase"/>
    <property type="match status" value="1"/>
</dbReference>
<keyword evidence="10" id="KW-0547">Nucleotide-binding</keyword>
<feature type="transmembrane region" description="Helical" evidence="10">
    <location>
        <begin position="683"/>
        <end position="702"/>
    </location>
</feature>
<dbReference type="SUPFAM" id="SSF81653">
    <property type="entry name" value="Calcium ATPase, transduction domain A"/>
    <property type="match status" value="1"/>
</dbReference>
<dbReference type="InterPro" id="IPR001757">
    <property type="entry name" value="P_typ_ATPase"/>
</dbReference>
<feature type="transmembrane region" description="Helical" evidence="10">
    <location>
        <begin position="294"/>
        <end position="315"/>
    </location>
</feature>
<gene>
    <name evidence="12" type="ORF">NNC68_14910</name>
</gene>
<dbReference type="PRINTS" id="PR00119">
    <property type="entry name" value="CATATPASE"/>
</dbReference>
<dbReference type="GO" id="GO:0015086">
    <property type="term" value="F:cadmium ion transmembrane transporter activity"/>
    <property type="evidence" value="ECO:0007669"/>
    <property type="project" value="TreeGrafter"/>
</dbReference>
<dbReference type="PRINTS" id="PR00120">
    <property type="entry name" value="HATPASE"/>
</dbReference>
<proteinExistence type="inferred from homology"/>
<feature type="transmembrane region" description="Helical" evidence="10">
    <location>
        <begin position="81"/>
        <end position="97"/>
    </location>
</feature>
<dbReference type="Pfam" id="PF00702">
    <property type="entry name" value="Hydrolase"/>
    <property type="match status" value="1"/>
</dbReference>
<dbReference type="GO" id="GO:0016463">
    <property type="term" value="F:P-type zinc transporter activity"/>
    <property type="evidence" value="ECO:0007669"/>
    <property type="project" value="UniProtKB-EC"/>
</dbReference>
<feature type="domain" description="P-type ATPase A" evidence="11">
    <location>
        <begin position="176"/>
        <end position="275"/>
    </location>
</feature>
<keyword evidence="6 10" id="KW-1133">Transmembrane helix</keyword>
<dbReference type="NCBIfam" id="TIGR01494">
    <property type="entry name" value="ATPase_P-type"/>
    <property type="match status" value="2"/>
</dbReference>
<keyword evidence="4 10" id="KW-0479">Metal-binding</keyword>